<dbReference type="EMBL" id="MF403008">
    <property type="protein sequence ID" value="AUZ95079.1"/>
    <property type="molecule type" value="Genomic_DNA"/>
</dbReference>
<evidence type="ECO:0000313" key="2">
    <source>
        <dbReference type="Proteomes" id="UP000223025"/>
    </source>
</evidence>
<accession>A0A2L0UZX1</accession>
<dbReference type="RefSeq" id="YP_009611982.1">
    <property type="nucleotide sequence ID" value="NC_042013.1"/>
</dbReference>
<name>A0A2L0UZX1_9CAUD</name>
<reference evidence="1 2" key="1">
    <citation type="submission" date="2017-06" db="EMBL/GenBank/DDBJ databases">
        <authorList>
            <person name="Kim H.J."/>
            <person name="Triplett B.A."/>
        </authorList>
    </citation>
    <scope>NUCLEOTIDE SEQUENCE [LARGE SCALE GENOMIC DNA]</scope>
</reference>
<organism evidence="1 2">
    <name type="scientific">Agrobacterium phage Atu_ph07</name>
    <dbReference type="NCBI Taxonomy" id="2024264"/>
    <lineage>
        <taxon>Viruses</taxon>
        <taxon>Duplodnaviria</taxon>
        <taxon>Heunggongvirae</taxon>
        <taxon>Uroviricota</taxon>
        <taxon>Caudoviricetes</taxon>
        <taxon>Polybotosvirus</taxon>
        <taxon>Polybotosvirus Atuph07</taxon>
    </lineage>
</organism>
<proteinExistence type="predicted"/>
<dbReference type="KEGG" id="vg:40088320"/>
<evidence type="ECO:0000313" key="1">
    <source>
        <dbReference type="EMBL" id="AUZ95079.1"/>
    </source>
</evidence>
<sequence>MTISGLFGFSADDYFSTDEVNELLHRKNRFILKYLNRSVFIDSENAIAKEIFLKNYKSIVDNNVVLIPSNLSDAAIASTIFRKLHALGEGRVIYDTISVVQSGGGDEFGIQKNPTKNDLEPVSMLEWIGPTSFHKKPWFDRTDYSTVDLVPTESDYINVEPSYVPEELVEKRTGFVPTVFDGGK</sequence>
<keyword evidence="2" id="KW-1185">Reference proteome</keyword>
<protein>
    <submittedName>
        <fullName evidence="1">Uncharacterized protein</fullName>
    </submittedName>
</protein>
<dbReference type="GeneID" id="40088320"/>
<dbReference type="Proteomes" id="UP000223025">
    <property type="component" value="Segment"/>
</dbReference>